<organism evidence="1 2">
    <name type="scientific">Caerostris darwini</name>
    <dbReference type="NCBI Taxonomy" id="1538125"/>
    <lineage>
        <taxon>Eukaryota</taxon>
        <taxon>Metazoa</taxon>
        <taxon>Ecdysozoa</taxon>
        <taxon>Arthropoda</taxon>
        <taxon>Chelicerata</taxon>
        <taxon>Arachnida</taxon>
        <taxon>Araneae</taxon>
        <taxon>Araneomorphae</taxon>
        <taxon>Entelegynae</taxon>
        <taxon>Araneoidea</taxon>
        <taxon>Araneidae</taxon>
        <taxon>Caerostris</taxon>
    </lineage>
</organism>
<dbReference type="Proteomes" id="UP001054837">
    <property type="component" value="Unassembled WGS sequence"/>
</dbReference>
<gene>
    <name evidence="1" type="ORF">CDAR_454241</name>
</gene>
<proteinExistence type="predicted"/>
<accession>A0AAV4V7X0</accession>
<evidence type="ECO:0000313" key="1">
    <source>
        <dbReference type="EMBL" id="GIY66014.1"/>
    </source>
</evidence>
<protein>
    <submittedName>
        <fullName evidence="1">Uncharacterized protein</fullName>
    </submittedName>
</protein>
<reference evidence="1 2" key="1">
    <citation type="submission" date="2021-06" db="EMBL/GenBank/DDBJ databases">
        <title>Caerostris darwini draft genome.</title>
        <authorList>
            <person name="Kono N."/>
            <person name="Arakawa K."/>
        </authorList>
    </citation>
    <scope>NUCLEOTIDE SEQUENCE [LARGE SCALE GENOMIC DNA]</scope>
</reference>
<name>A0AAV4V7X0_9ARAC</name>
<dbReference type="EMBL" id="BPLQ01012517">
    <property type="protein sequence ID" value="GIY66014.1"/>
    <property type="molecule type" value="Genomic_DNA"/>
</dbReference>
<evidence type="ECO:0000313" key="2">
    <source>
        <dbReference type="Proteomes" id="UP001054837"/>
    </source>
</evidence>
<dbReference type="AlphaFoldDB" id="A0AAV4V7X0"/>
<keyword evidence="2" id="KW-1185">Reference proteome</keyword>
<sequence length="135" mass="15407">MDRRIHNSEWIHVLRPLSALEPAVAECPPSPPNSRSWLGAHKSAHHWRWAPDSGPKSRGFNIRMGLMGRGAIMSCSEQDSICRENCYGVFGLADMRHLGNVPLNAFLAKEMFPTIWILALDLKERNRTLRRNDDF</sequence>
<comment type="caution">
    <text evidence="1">The sequence shown here is derived from an EMBL/GenBank/DDBJ whole genome shotgun (WGS) entry which is preliminary data.</text>
</comment>